<dbReference type="InterPro" id="IPR021424">
    <property type="entry name" value="PorA"/>
</dbReference>
<sequence>MALRRSSIALFIVGLMLITAAAVIRYVVVPNMSKLPADTKEGALFEGTLRQIDPTTFGLDAGTPITIDRSLKVDRVVGDTALVTCTVVTHLPSGDVTDVRSFAVNREDFTQAAPPDGVSVEDQRGGITLSFPMNPTTDDALVYDQVTRTAQPVTYTGTTTLAGREVYEFTGTATAPIVDPAVLGPVMAGIAALVPGGDGSTLPREIVRTLIPALSPDRAAAVEQALAAAPDPVPLTYTSVNMLDAAVDTHFGTPIRIAQNQTAVLNIASGGALVPLLDLSQVRAQTSDASIQKVADKVARGERQLKIAEFWVPLVSALVGVLLLVVAIVRRKPGRGGGNHLEVSGSGTGNPDAEFVRARG</sequence>
<accession>A0A652YPF7</accession>
<evidence type="ECO:0008006" key="2">
    <source>
        <dbReference type="Google" id="ProtNLM"/>
    </source>
</evidence>
<protein>
    <recommendedName>
        <fullName evidence="2">DUF3068 family protein</fullName>
    </recommendedName>
</protein>
<evidence type="ECO:0000313" key="1">
    <source>
        <dbReference type="EMBL" id="TYQ03995.1"/>
    </source>
</evidence>
<comment type="caution">
    <text evidence="1">The sequence shown here is derived from an EMBL/GenBank/DDBJ whole genome shotgun (WGS) entry which is preliminary data.</text>
</comment>
<dbReference type="EMBL" id="VNIQ01000004">
    <property type="protein sequence ID" value="TYQ03995.1"/>
    <property type="molecule type" value="Genomic_DNA"/>
</dbReference>
<organism evidence="1">
    <name type="scientific">Nocardia globerula</name>
    <dbReference type="NCBI Taxonomy" id="1818"/>
    <lineage>
        <taxon>Bacteria</taxon>
        <taxon>Bacillati</taxon>
        <taxon>Actinomycetota</taxon>
        <taxon>Actinomycetes</taxon>
        <taxon>Mycobacteriales</taxon>
        <taxon>Nocardiaceae</taxon>
        <taxon>Nocardia</taxon>
    </lineage>
</organism>
<gene>
    <name evidence="1" type="ORF">FNL38_104368</name>
</gene>
<name>A0A652YPF7_NOCGL</name>
<dbReference type="Pfam" id="PF11271">
    <property type="entry name" value="PorA"/>
    <property type="match status" value="1"/>
</dbReference>
<dbReference type="AlphaFoldDB" id="A0A652YPF7"/>
<reference evidence="1" key="1">
    <citation type="submission" date="2019-07" db="EMBL/GenBank/DDBJ databases">
        <title>Genomic Encyclopedia of Type Strains, Phase IV (KMG-IV): sequencing the most valuable type-strain genomes for metagenomic binning, comparative biology and taxonomic classification.</title>
        <authorList>
            <person name="Goeker M."/>
        </authorList>
    </citation>
    <scope>NUCLEOTIDE SEQUENCE</scope>
    <source>
        <strain evidence="1">DSM 44596</strain>
    </source>
</reference>
<proteinExistence type="predicted"/>